<evidence type="ECO:0000259" key="2">
    <source>
        <dbReference type="PROSITE" id="PS50802"/>
    </source>
</evidence>
<dbReference type="PANTHER" id="PTHR12419">
    <property type="entry name" value="OTU DOMAIN CONTAINING PROTEIN"/>
    <property type="match status" value="1"/>
</dbReference>
<evidence type="ECO:0000313" key="6">
    <source>
        <dbReference type="WBParaSite" id="MCU_011434-RC"/>
    </source>
</evidence>
<dbReference type="SUPFAM" id="SSF54001">
    <property type="entry name" value="Cysteine proteinases"/>
    <property type="match status" value="1"/>
</dbReference>
<dbReference type="Gene3D" id="3.90.70.80">
    <property type="match status" value="1"/>
</dbReference>
<dbReference type="GO" id="GO:0004843">
    <property type="term" value="F:cysteine-type deubiquitinase activity"/>
    <property type="evidence" value="ECO:0007669"/>
    <property type="project" value="TreeGrafter"/>
</dbReference>
<reference evidence="5 6" key="2">
    <citation type="submission" date="2019-11" db="UniProtKB">
        <authorList>
            <consortium name="WormBaseParasite"/>
        </authorList>
    </citation>
    <scope>IDENTIFICATION</scope>
</reference>
<dbReference type="OrthoDB" id="415023at2759"/>
<dbReference type="InterPro" id="IPR050704">
    <property type="entry name" value="Peptidase_C85-like"/>
</dbReference>
<dbReference type="CDD" id="cd22761">
    <property type="entry name" value="OTU_OTUD6"/>
    <property type="match status" value="1"/>
</dbReference>
<accession>A0A0R3UQI8</accession>
<dbReference type="Proteomes" id="UP000267029">
    <property type="component" value="Unassembled WGS sequence"/>
</dbReference>
<reference evidence="3 4" key="1">
    <citation type="submission" date="2018-10" db="EMBL/GenBank/DDBJ databases">
        <authorList>
            <consortium name="Pathogen Informatics"/>
        </authorList>
    </citation>
    <scope>NUCLEOTIDE SEQUENCE [LARGE SCALE GENOMIC DNA]</scope>
</reference>
<name>A0A0R3UQI8_MESCO</name>
<feature type="domain" description="OTU" evidence="2">
    <location>
        <begin position="136"/>
        <end position="288"/>
    </location>
</feature>
<dbReference type="PROSITE" id="PS50802">
    <property type="entry name" value="OTU"/>
    <property type="match status" value="1"/>
</dbReference>
<evidence type="ECO:0000256" key="1">
    <source>
        <dbReference type="ARBA" id="ARBA00022801"/>
    </source>
</evidence>
<proteinExistence type="predicted"/>
<protein>
    <submittedName>
        <fullName evidence="5 6">OTU domain-containing protein</fullName>
    </submittedName>
</protein>
<dbReference type="PANTHER" id="PTHR12419:SF10">
    <property type="entry name" value="DEUBIQUITINASE OTUD6B"/>
    <property type="match status" value="1"/>
</dbReference>
<sequence>MEMEEVLARHRKEKKELQAKIQNLKKSVPKGDRSRRNVVQQQIDELQRQLSERQCGELMQLNHSLDSMSLSTVDAALTNNNVGPPKMSKAAKRREKAAAKARCLTAAVEQDIAKHASSATAIEYSKLEAELAKRGLTLYSIPSDGDCLFASIAHQLELRGLDVCLQEACKKLGLPCPTIGDVKSTIRCLRQVASAFIRNHSEDFLPFICLEGPETIELYCKKLETPGTWGGQLEIKAISMAIETPIEVLQAEGPSVKAGDEFPASPLVITYHHYAFSTGNHYNSCRPFEA</sequence>
<dbReference type="AlphaFoldDB" id="A0A0R3UQI8"/>
<dbReference type="InterPro" id="IPR003323">
    <property type="entry name" value="OTU_dom"/>
</dbReference>
<keyword evidence="4" id="KW-1185">Reference proteome</keyword>
<dbReference type="GO" id="GO:0016579">
    <property type="term" value="P:protein deubiquitination"/>
    <property type="evidence" value="ECO:0007669"/>
    <property type="project" value="TreeGrafter"/>
</dbReference>
<dbReference type="WBParaSite" id="MCU_011434-RA">
    <property type="protein sequence ID" value="MCU_011434-RA"/>
    <property type="gene ID" value="MCU_011434"/>
</dbReference>
<evidence type="ECO:0000313" key="5">
    <source>
        <dbReference type="WBParaSite" id="MCU_011434-RA"/>
    </source>
</evidence>
<dbReference type="WBParaSite" id="MCU_011434-RC">
    <property type="protein sequence ID" value="MCU_011434-RC"/>
    <property type="gene ID" value="MCU_011434"/>
</dbReference>
<organism evidence="6">
    <name type="scientific">Mesocestoides corti</name>
    <name type="common">Flatworm</name>
    <dbReference type="NCBI Taxonomy" id="53468"/>
    <lineage>
        <taxon>Eukaryota</taxon>
        <taxon>Metazoa</taxon>
        <taxon>Spiralia</taxon>
        <taxon>Lophotrochozoa</taxon>
        <taxon>Platyhelminthes</taxon>
        <taxon>Cestoda</taxon>
        <taxon>Eucestoda</taxon>
        <taxon>Cyclophyllidea</taxon>
        <taxon>Mesocestoididae</taxon>
        <taxon>Mesocestoides</taxon>
    </lineage>
</organism>
<dbReference type="STRING" id="53468.A0A0R3UQI8"/>
<evidence type="ECO:0000313" key="4">
    <source>
        <dbReference type="Proteomes" id="UP000267029"/>
    </source>
</evidence>
<dbReference type="Pfam" id="PF02338">
    <property type="entry name" value="OTU"/>
    <property type="match status" value="1"/>
</dbReference>
<evidence type="ECO:0000313" key="3">
    <source>
        <dbReference type="EMBL" id="VDD84141.1"/>
    </source>
</evidence>
<dbReference type="EMBL" id="UXSR01006026">
    <property type="protein sequence ID" value="VDD84141.1"/>
    <property type="molecule type" value="Genomic_DNA"/>
</dbReference>
<gene>
    <name evidence="3" type="ORF">MCOS_LOCUS10144</name>
</gene>
<dbReference type="InterPro" id="IPR049772">
    <property type="entry name" value="OTU_OTUD6"/>
</dbReference>
<keyword evidence="1" id="KW-0378">Hydrolase</keyword>
<dbReference type="InterPro" id="IPR038765">
    <property type="entry name" value="Papain-like_cys_pep_sf"/>
</dbReference>